<dbReference type="InterPro" id="IPR050118">
    <property type="entry name" value="Pur/Pyrimidine_PRTase"/>
</dbReference>
<evidence type="ECO:0000256" key="6">
    <source>
        <dbReference type="NCBIfam" id="TIGR01744"/>
    </source>
</evidence>
<dbReference type="NCBIfam" id="NF006671">
    <property type="entry name" value="PRK09219.1"/>
    <property type="match status" value="1"/>
</dbReference>
<name>A0A841R5F9_9FIRM</name>
<gene>
    <name evidence="5" type="primary">xpt</name>
    <name evidence="8" type="ORF">HNR45_000795</name>
</gene>
<dbReference type="EC" id="2.4.2.22" evidence="5 6"/>
<evidence type="ECO:0000256" key="2">
    <source>
        <dbReference type="ARBA" id="ARBA00022676"/>
    </source>
</evidence>
<comment type="pathway">
    <text evidence="5">Purine metabolism; XMP biosynthesis via salvage pathway; XMP from xanthine: step 1/1.</text>
</comment>
<evidence type="ECO:0000256" key="5">
    <source>
        <dbReference type="HAMAP-Rule" id="MF_01184"/>
    </source>
</evidence>
<comment type="catalytic activity">
    <reaction evidence="5">
        <text>XMP + diphosphate = xanthine + 5-phospho-alpha-D-ribose 1-diphosphate</text>
        <dbReference type="Rhea" id="RHEA:10800"/>
        <dbReference type="ChEBI" id="CHEBI:17712"/>
        <dbReference type="ChEBI" id="CHEBI:33019"/>
        <dbReference type="ChEBI" id="CHEBI:57464"/>
        <dbReference type="ChEBI" id="CHEBI:58017"/>
        <dbReference type="EC" id="2.4.2.22"/>
    </reaction>
</comment>
<evidence type="ECO:0000256" key="3">
    <source>
        <dbReference type="ARBA" id="ARBA00022679"/>
    </source>
</evidence>
<dbReference type="GeneID" id="93486072"/>
<dbReference type="Gene3D" id="3.40.50.2020">
    <property type="match status" value="1"/>
</dbReference>
<feature type="binding site" evidence="5">
    <location>
        <position position="20"/>
    </location>
    <ligand>
        <name>xanthine</name>
        <dbReference type="ChEBI" id="CHEBI:17712"/>
    </ligand>
</feature>
<accession>A0A841R5F9</accession>
<dbReference type="EMBL" id="JACHHI010000003">
    <property type="protein sequence ID" value="MBB6477762.1"/>
    <property type="molecule type" value="Genomic_DNA"/>
</dbReference>
<comment type="subunit">
    <text evidence="5">Homodimer.</text>
</comment>
<proteinExistence type="inferred from homology"/>
<reference evidence="8 9" key="1">
    <citation type="submission" date="2020-08" db="EMBL/GenBank/DDBJ databases">
        <title>Genomic Encyclopedia of Type Strains, Phase IV (KMG-IV): sequencing the most valuable type-strain genomes for metagenomic binning, comparative biology and taxonomic classification.</title>
        <authorList>
            <person name="Goeker M."/>
        </authorList>
    </citation>
    <scope>NUCLEOTIDE SEQUENCE [LARGE SCALE GENOMIC DNA]</scope>
    <source>
        <strain evidence="8 9">DSM 21255</strain>
    </source>
</reference>
<dbReference type="GO" id="GO:0032265">
    <property type="term" value="P:XMP salvage"/>
    <property type="evidence" value="ECO:0007669"/>
    <property type="project" value="UniProtKB-UniRule"/>
</dbReference>
<dbReference type="InterPro" id="IPR029057">
    <property type="entry name" value="PRTase-like"/>
</dbReference>
<evidence type="ECO:0000256" key="1">
    <source>
        <dbReference type="ARBA" id="ARBA00022490"/>
    </source>
</evidence>
<dbReference type="InterPro" id="IPR010079">
    <property type="entry name" value="Xanthine_PRibTrfase"/>
</dbReference>
<protein>
    <recommendedName>
        <fullName evidence="5 6">Xanthine phosphoribosyltransferase</fullName>
        <shortName evidence="5">XPRTase</shortName>
        <ecNumber evidence="5 6">2.4.2.22</ecNumber>
    </recommendedName>
</protein>
<dbReference type="GO" id="GO:0046110">
    <property type="term" value="P:xanthine metabolic process"/>
    <property type="evidence" value="ECO:0007669"/>
    <property type="project" value="UniProtKB-UniRule"/>
</dbReference>
<organism evidence="8 9">
    <name type="scientific">Negativicoccus succinicivorans</name>
    <dbReference type="NCBI Taxonomy" id="620903"/>
    <lineage>
        <taxon>Bacteria</taxon>
        <taxon>Bacillati</taxon>
        <taxon>Bacillota</taxon>
        <taxon>Negativicutes</taxon>
        <taxon>Veillonellales</taxon>
        <taxon>Veillonellaceae</taxon>
        <taxon>Negativicoccus</taxon>
    </lineage>
</organism>
<evidence type="ECO:0000313" key="8">
    <source>
        <dbReference type="EMBL" id="MBB6477762.1"/>
    </source>
</evidence>
<dbReference type="InterPro" id="IPR000836">
    <property type="entry name" value="PRTase_dom"/>
</dbReference>
<dbReference type="GO" id="GO:0005737">
    <property type="term" value="C:cytoplasm"/>
    <property type="evidence" value="ECO:0007669"/>
    <property type="project" value="UniProtKB-SubCell"/>
</dbReference>
<feature type="binding site" evidence="5">
    <location>
        <begin position="128"/>
        <end position="132"/>
    </location>
    <ligand>
        <name>5-phospho-alpha-D-ribose 1-diphosphate</name>
        <dbReference type="ChEBI" id="CHEBI:58017"/>
    </ligand>
</feature>
<evidence type="ECO:0000256" key="4">
    <source>
        <dbReference type="ARBA" id="ARBA00022726"/>
    </source>
</evidence>
<comment type="subcellular location">
    <subcellularLocation>
        <location evidence="5">Cytoplasm</location>
    </subcellularLocation>
</comment>
<comment type="similarity">
    <text evidence="5">Belongs to the purine/pyrimidine phosphoribosyltransferase family. Xpt subfamily.</text>
</comment>
<feature type="binding site" evidence="5">
    <location>
        <position position="27"/>
    </location>
    <ligand>
        <name>xanthine</name>
        <dbReference type="ChEBI" id="CHEBI:17712"/>
    </ligand>
</feature>
<dbReference type="UniPathway" id="UPA00602">
    <property type="reaction ID" value="UER00658"/>
</dbReference>
<feature type="domain" description="Phosphoribosyltransferase" evidence="7">
    <location>
        <begin position="42"/>
        <end position="156"/>
    </location>
</feature>
<keyword evidence="1 5" id="KW-0963">Cytoplasm</keyword>
<keyword evidence="3 5" id="KW-0808">Transferase</keyword>
<dbReference type="OrthoDB" id="9790678at2"/>
<feature type="binding site" evidence="5">
    <location>
        <position position="156"/>
    </location>
    <ligand>
        <name>xanthine</name>
        <dbReference type="ChEBI" id="CHEBI:17712"/>
    </ligand>
</feature>
<dbReference type="RefSeq" id="WP_159822726.1">
    <property type="nucleotide sequence ID" value="NZ_CABWNB010000002.1"/>
</dbReference>
<dbReference type="SUPFAM" id="SSF53271">
    <property type="entry name" value="PRTase-like"/>
    <property type="match status" value="1"/>
</dbReference>
<dbReference type="CDD" id="cd06223">
    <property type="entry name" value="PRTases_typeI"/>
    <property type="match status" value="1"/>
</dbReference>
<dbReference type="PANTHER" id="PTHR43864:SF1">
    <property type="entry name" value="XANTHINE PHOSPHORIBOSYLTRANSFERASE"/>
    <property type="match status" value="1"/>
</dbReference>
<dbReference type="Pfam" id="PF00156">
    <property type="entry name" value="Pribosyltran"/>
    <property type="match status" value="1"/>
</dbReference>
<keyword evidence="4 5" id="KW-0660">Purine salvage</keyword>
<dbReference type="PANTHER" id="PTHR43864">
    <property type="entry name" value="HYPOXANTHINE/GUANINE PHOSPHORIBOSYLTRANSFERASE"/>
    <property type="match status" value="1"/>
</dbReference>
<keyword evidence="2 5" id="KW-0328">Glycosyltransferase</keyword>
<evidence type="ECO:0000313" key="9">
    <source>
        <dbReference type="Proteomes" id="UP000591941"/>
    </source>
</evidence>
<dbReference type="Proteomes" id="UP000591941">
    <property type="component" value="Unassembled WGS sequence"/>
</dbReference>
<comment type="caution">
    <text evidence="8">The sequence shown here is derived from an EMBL/GenBank/DDBJ whole genome shotgun (WGS) entry which is preliminary data.</text>
</comment>
<sequence>MNQLETKIQTEGRIIDNRILKVDSFINQQLDPDIYREIGVRMAAQFAQSNITRILTIEASGIAVALATAYELHCPVVFARKQKQSAFSDELYVTKIHSYTKNTDYHVTVSKEFLPAGESVLIVDDFLARGEASFGLARLVESSGSKVAGIGIVIEKSFQPGGRLLREAGYDLHSLVKIKAFTNNQVVFDE</sequence>
<dbReference type="GO" id="GO:0000310">
    <property type="term" value="F:xanthine phosphoribosyltransferase activity"/>
    <property type="evidence" value="ECO:0007669"/>
    <property type="project" value="UniProtKB-UniRule"/>
</dbReference>
<comment type="function">
    <text evidence="5">Converts the preformed base xanthine, a product of nucleic acid breakdown, to xanthosine 5'-monophosphate (XMP), so it can be reused for RNA or DNA synthesis.</text>
</comment>
<dbReference type="HAMAP" id="MF_01184">
    <property type="entry name" value="XPRTase"/>
    <property type="match status" value="1"/>
</dbReference>
<evidence type="ECO:0000259" key="7">
    <source>
        <dbReference type="Pfam" id="PF00156"/>
    </source>
</evidence>
<dbReference type="NCBIfam" id="TIGR01744">
    <property type="entry name" value="XPRTase"/>
    <property type="match status" value="1"/>
</dbReference>
<keyword evidence="9" id="KW-1185">Reference proteome</keyword>
<dbReference type="GO" id="GO:0006166">
    <property type="term" value="P:purine ribonucleoside salvage"/>
    <property type="evidence" value="ECO:0007669"/>
    <property type="project" value="UniProtKB-KW"/>
</dbReference>
<dbReference type="AlphaFoldDB" id="A0A841R5F9"/>